<dbReference type="EMBL" id="JADIMP010000015">
    <property type="protein sequence ID" value="MBO8440977.1"/>
    <property type="molecule type" value="Genomic_DNA"/>
</dbReference>
<evidence type="ECO:0000256" key="1">
    <source>
        <dbReference type="ARBA" id="ARBA00022729"/>
    </source>
</evidence>
<gene>
    <name evidence="3" type="ORF">IAA89_00790</name>
</gene>
<evidence type="ECO:0000313" key="4">
    <source>
        <dbReference type="Proteomes" id="UP000823614"/>
    </source>
</evidence>
<dbReference type="Proteomes" id="UP000823614">
    <property type="component" value="Unassembled WGS sequence"/>
</dbReference>
<name>A0A9D9E5K3_9LACO</name>
<evidence type="ECO:0000313" key="3">
    <source>
        <dbReference type="EMBL" id="MBO8440977.1"/>
    </source>
</evidence>
<keyword evidence="1" id="KW-0732">Signal</keyword>
<comment type="caution">
    <text evidence="3">The sequence shown here is derived from an EMBL/GenBank/DDBJ whole genome shotgun (WGS) entry which is preliminary data.</text>
</comment>
<organism evidence="3 4">
    <name type="scientific">Candidatus Gallilactobacillus intestinavium</name>
    <dbReference type="NCBI Taxonomy" id="2840838"/>
    <lineage>
        <taxon>Bacteria</taxon>
        <taxon>Bacillati</taxon>
        <taxon>Bacillota</taxon>
        <taxon>Bacilli</taxon>
        <taxon>Lactobacillales</taxon>
        <taxon>Lactobacillaceae</taxon>
        <taxon>Lactobacillaceae incertae sedis</taxon>
        <taxon>Candidatus Gallilactobacillus</taxon>
    </lineage>
</organism>
<dbReference type="Pfam" id="PF16729">
    <property type="entry name" value="DUF5067"/>
    <property type="match status" value="1"/>
</dbReference>
<reference evidence="3" key="2">
    <citation type="journal article" date="2021" name="PeerJ">
        <title>Extensive microbial diversity within the chicken gut microbiome revealed by metagenomics and culture.</title>
        <authorList>
            <person name="Gilroy R."/>
            <person name="Ravi A."/>
            <person name="Getino M."/>
            <person name="Pursley I."/>
            <person name="Horton D.L."/>
            <person name="Alikhan N.F."/>
            <person name="Baker D."/>
            <person name="Gharbi K."/>
            <person name="Hall N."/>
            <person name="Watson M."/>
            <person name="Adriaenssens E.M."/>
            <person name="Foster-Nyarko E."/>
            <person name="Jarju S."/>
            <person name="Secka A."/>
            <person name="Antonio M."/>
            <person name="Oren A."/>
            <person name="Chaudhuri R.R."/>
            <person name="La Ragione R."/>
            <person name="Hildebrand F."/>
            <person name="Pallen M.J."/>
        </authorList>
    </citation>
    <scope>NUCLEOTIDE SEQUENCE</scope>
    <source>
        <strain evidence="3">C6-149</strain>
    </source>
</reference>
<proteinExistence type="predicted"/>
<sequence>MMKKIYYKLTCIILTLFSFIVFLNFNSINSKAATNVSYENSTLISSKAKIQVLHDSQATYSVWANHKQILIRYKFTNKSSKQVAPSDVWSKYFTATQKGHKLITGALAINGSISSSDENAINNSVTPVNQGDTVTAAAMYQINPGKGPVTVHVYNHKHGKQIGKFVINFQ</sequence>
<dbReference type="AlphaFoldDB" id="A0A9D9E5K3"/>
<feature type="domain" description="DUF5067" evidence="2">
    <location>
        <begin position="30"/>
        <end position="155"/>
    </location>
</feature>
<accession>A0A9D9E5K3</accession>
<dbReference type="Gene3D" id="2.60.40.1240">
    <property type="match status" value="1"/>
</dbReference>
<dbReference type="InterPro" id="IPR029050">
    <property type="entry name" value="Immunoprotect_excell_Ig-like"/>
</dbReference>
<protein>
    <submittedName>
        <fullName evidence="3">DUF5067 domain-containing protein</fullName>
    </submittedName>
</protein>
<reference evidence="3" key="1">
    <citation type="submission" date="2020-10" db="EMBL/GenBank/DDBJ databases">
        <authorList>
            <person name="Gilroy R."/>
        </authorList>
    </citation>
    <scope>NUCLEOTIDE SEQUENCE</scope>
    <source>
        <strain evidence="3">C6-149</strain>
    </source>
</reference>
<evidence type="ECO:0000259" key="2">
    <source>
        <dbReference type="Pfam" id="PF16729"/>
    </source>
</evidence>
<dbReference type="InterPro" id="IPR031989">
    <property type="entry name" value="DUF5067"/>
</dbReference>